<feature type="non-terminal residue" evidence="11">
    <location>
        <position position="388"/>
    </location>
</feature>
<keyword evidence="12" id="KW-1185">Reference proteome</keyword>
<dbReference type="PANTHER" id="PTHR10125">
    <property type="entry name" value="P2X PURINOCEPTOR"/>
    <property type="match status" value="1"/>
</dbReference>
<organism evidence="11 12">
    <name type="scientific">Cichlidogyrus casuarinus</name>
    <dbReference type="NCBI Taxonomy" id="1844966"/>
    <lineage>
        <taxon>Eukaryota</taxon>
        <taxon>Metazoa</taxon>
        <taxon>Spiralia</taxon>
        <taxon>Lophotrochozoa</taxon>
        <taxon>Platyhelminthes</taxon>
        <taxon>Monogenea</taxon>
        <taxon>Monopisthocotylea</taxon>
        <taxon>Dactylogyridea</taxon>
        <taxon>Ancyrocephalidae</taxon>
        <taxon>Cichlidogyrus</taxon>
    </lineage>
</organism>
<dbReference type="GO" id="GO:0012505">
    <property type="term" value="C:endomembrane system"/>
    <property type="evidence" value="ECO:0007669"/>
    <property type="project" value="UniProtKB-SubCell"/>
</dbReference>
<dbReference type="GO" id="GO:0034220">
    <property type="term" value="P:monoatomic ion transmembrane transport"/>
    <property type="evidence" value="ECO:0007669"/>
    <property type="project" value="UniProtKB-KW"/>
</dbReference>
<keyword evidence="9" id="KW-0407">Ion channel</keyword>
<evidence type="ECO:0000256" key="6">
    <source>
        <dbReference type="ARBA" id="ARBA00023065"/>
    </source>
</evidence>
<keyword evidence="6" id="KW-0406">Ion transport</keyword>
<gene>
    <name evidence="11" type="primary">P2RX4_2</name>
    <name evidence="11" type="ORF">Ciccas_007398</name>
</gene>
<comment type="caution">
    <text evidence="11">The sequence shown here is derived from an EMBL/GenBank/DDBJ whole genome shotgun (WGS) entry which is preliminary data.</text>
</comment>
<dbReference type="InterPro" id="IPR059116">
    <property type="entry name" value="P2X_receptor"/>
</dbReference>
<name>A0ABD2Q4D3_9PLAT</name>
<keyword evidence="11" id="KW-0675">Receptor</keyword>
<dbReference type="Proteomes" id="UP001626550">
    <property type="component" value="Unassembled WGS sequence"/>
</dbReference>
<comment type="similarity">
    <text evidence="2">Belongs to the P2X receptor family.</text>
</comment>
<evidence type="ECO:0000313" key="12">
    <source>
        <dbReference type="Proteomes" id="UP001626550"/>
    </source>
</evidence>
<evidence type="ECO:0000256" key="9">
    <source>
        <dbReference type="ARBA" id="ARBA00023303"/>
    </source>
</evidence>
<dbReference type="PANTHER" id="PTHR10125:SF31">
    <property type="entry name" value="P2X RECEPTOR E"/>
    <property type="match status" value="1"/>
</dbReference>
<dbReference type="InterPro" id="IPR027309">
    <property type="entry name" value="P2X_extracellular_dom_sf"/>
</dbReference>
<reference evidence="11 12" key="1">
    <citation type="submission" date="2024-11" db="EMBL/GenBank/DDBJ databases">
        <title>Adaptive evolution of stress response genes in parasites aligns with host niche diversity.</title>
        <authorList>
            <person name="Hahn C."/>
            <person name="Resl P."/>
        </authorList>
    </citation>
    <scope>NUCLEOTIDE SEQUENCE [LARGE SCALE GENOMIC DNA]</scope>
    <source>
        <strain evidence="11">EGGRZ-B1_66</strain>
        <tissue evidence="11">Body</tissue>
    </source>
</reference>
<feature type="transmembrane region" description="Helical" evidence="10">
    <location>
        <begin position="56"/>
        <end position="75"/>
    </location>
</feature>
<keyword evidence="5 10" id="KW-1133">Transmembrane helix</keyword>
<dbReference type="Pfam" id="PF00864">
    <property type="entry name" value="P2X_receptor"/>
    <property type="match status" value="2"/>
</dbReference>
<evidence type="ECO:0000256" key="3">
    <source>
        <dbReference type="ARBA" id="ARBA00022448"/>
    </source>
</evidence>
<evidence type="ECO:0000256" key="7">
    <source>
        <dbReference type="ARBA" id="ARBA00023136"/>
    </source>
</evidence>
<dbReference type="AlphaFoldDB" id="A0ABD2Q4D3"/>
<dbReference type="GO" id="GO:0007165">
    <property type="term" value="P:signal transduction"/>
    <property type="evidence" value="ECO:0007669"/>
    <property type="project" value="UniProtKB-ARBA"/>
</dbReference>
<dbReference type="GO" id="GO:0015267">
    <property type="term" value="F:channel activity"/>
    <property type="evidence" value="ECO:0007669"/>
    <property type="project" value="UniProtKB-ARBA"/>
</dbReference>
<evidence type="ECO:0000256" key="2">
    <source>
        <dbReference type="ARBA" id="ARBA00009848"/>
    </source>
</evidence>
<comment type="subcellular location">
    <subcellularLocation>
        <location evidence="1">Endomembrane system</location>
    </subcellularLocation>
</comment>
<proteinExistence type="inferred from homology"/>
<dbReference type="EMBL" id="JBJKFK010001130">
    <property type="protein sequence ID" value="KAL3313992.1"/>
    <property type="molecule type" value="Genomic_DNA"/>
</dbReference>
<protein>
    <submittedName>
        <fullName evidence="11">Purinergic receptor P2X, ligand-gated ion channel</fullName>
    </submittedName>
</protein>
<sequence length="388" mass="44759">MTGQTGSKRQECATDTMESAKPRGVCRDQFISFLKETMFIYETPKVVLIQSPKIGFIFRFIQVGILIYFIMWIMMKERGYQKKDKAISGVTTEVRGLAWTNLDPSAVIYASGPRIWDNGDYSIPPQQNAGFFVVTRISAMIEQTMSACAESYALPDARCRDDSDCRKGYIAGKNITDVWGRKTPVNEIELDYDGHGPFTGKCLNHTHTCEIFAWCPIYDPQKLRNDWKRDGRNSSDPNIVPLQQDRDEKFAFFEDLDFLQKRQKLYENIGPTNDRSPPFYDALNFTVYIKNSIEFPLYKVKRRNILPDFTPGYLDECVYNESDARDKYCPVLNLGYIINKTEADPYRLLRYGGVISITIDWDCNLDRSEDECLPKYGFKQLDSPPEDK</sequence>
<evidence type="ECO:0000256" key="10">
    <source>
        <dbReference type="SAM" id="Phobius"/>
    </source>
</evidence>
<keyword evidence="4 10" id="KW-0812">Transmembrane</keyword>
<evidence type="ECO:0000256" key="1">
    <source>
        <dbReference type="ARBA" id="ARBA00004308"/>
    </source>
</evidence>
<keyword evidence="7 10" id="KW-0472">Membrane</keyword>
<accession>A0ABD2Q4D3</accession>
<evidence type="ECO:0000256" key="4">
    <source>
        <dbReference type="ARBA" id="ARBA00022692"/>
    </source>
</evidence>
<keyword evidence="3" id="KW-0813">Transport</keyword>
<evidence type="ECO:0000256" key="5">
    <source>
        <dbReference type="ARBA" id="ARBA00022989"/>
    </source>
</evidence>
<evidence type="ECO:0000256" key="8">
    <source>
        <dbReference type="ARBA" id="ARBA00023286"/>
    </source>
</evidence>
<evidence type="ECO:0000313" key="11">
    <source>
        <dbReference type="EMBL" id="KAL3313992.1"/>
    </source>
</evidence>
<keyword evidence="8" id="KW-1071">Ligand-gated ion channel</keyword>
<dbReference type="Gene3D" id="2.60.490.10">
    <property type="entry name" value="atp-gated p2x4 ion channel domain"/>
    <property type="match status" value="1"/>
</dbReference>